<gene>
    <name evidence="2" type="ORF">HNQ61_003563</name>
</gene>
<dbReference type="PANTHER" id="PTHR43236">
    <property type="entry name" value="ANTITOXIN HIGA1"/>
    <property type="match status" value="1"/>
</dbReference>
<sequence>MSHPRPAARFLSYGDIRASANHLLLTHFGKIQLPVDIELLVEYHLDIEIEFIPNLKASGGADGYLEPSRIAADKAAWSANTNRYRFTLAHELGHRILHPDFLSSAAYRTESEYLAFQRSLLEADLRRYEWQANCFAGNILLPAEPLAEQVREGISVLRPAGHALDLCELHDCERLARWIATQARVSLDVVMRRATEEGHWVSFR</sequence>
<dbReference type="InterPro" id="IPR010359">
    <property type="entry name" value="IrrE_HExxH"/>
</dbReference>
<name>A0A841H1N4_9BACT</name>
<dbReference type="InterPro" id="IPR052345">
    <property type="entry name" value="Rad_response_metalloprotease"/>
</dbReference>
<dbReference type="PANTHER" id="PTHR43236:SF2">
    <property type="entry name" value="BLL0069 PROTEIN"/>
    <property type="match status" value="1"/>
</dbReference>
<evidence type="ECO:0000313" key="3">
    <source>
        <dbReference type="Proteomes" id="UP000582837"/>
    </source>
</evidence>
<reference evidence="2 3" key="1">
    <citation type="submission" date="2020-08" db="EMBL/GenBank/DDBJ databases">
        <title>Genomic Encyclopedia of Type Strains, Phase IV (KMG-IV): sequencing the most valuable type-strain genomes for metagenomic binning, comparative biology and taxonomic classification.</title>
        <authorList>
            <person name="Goeker M."/>
        </authorList>
    </citation>
    <scope>NUCLEOTIDE SEQUENCE [LARGE SCALE GENOMIC DNA]</scope>
    <source>
        <strain evidence="2 3">DSM 29007</strain>
    </source>
</reference>
<comment type="caution">
    <text evidence="2">The sequence shown here is derived from an EMBL/GenBank/DDBJ whole genome shotgun (WGS) entry which is preliminary data.</text>
</comment>
<dbReference type="Proteomes" id="UP000582837">
    <property type="component" value="Unassembled WGS sequence"/>
</dbReference>
<dbReference type="RefSeq" id="WP_170035353.1">
    <property type="nucleotide sequence ID" value="NZ_JABDTL010000001.1"/>
</dbReference>
<accession>A0A841H1N4</accession>
<evidence type="ECO:0000259" key="1">
    <source>
        <dbReference type="Pfam" id="PF06114"/>
    </source>
</evidence>
<dbReference type="Gene3D" id="1.10.10.2910">
    <property type="match status" value="1"/>
</dbReference>
<keyword evidence="3" id="KW-1185">Reference proteome</keyword>
<organism evidence="2 3">
    <name type="scientific">Longimicrobium terrae</name>
    <dbReference type="NCBI Taxonomy" id="1639882"/>
    <lineage>
        <taxon>Bacteria</taxon>
        <taxon>Pseudomonadati</taxon>
        <taxon>Gemmatimonadota</taxon>
        <taxon>Longimicrobiia</taxon>
        <taxon>Longimicrobiales</taxon>
        <taxon>Longimicrobiaceae</taxon>
        <taxon>Longimicrobium</taxon>
    </lineage>
</organism>
<dbReference type="Pfam" id="PF06114">
    <property type="entry name" value="Peptidase_M78"/>
    <property type="match status" value="1"/>
</dbReference>
<proteinExistence type="predicted"/>
<protein>
    <recommendedName>
        <fullName evidence="1">IrrE N-terminal-like domain-containing protein</fullName>
    </recommendedName>
</protein>
<dbReference type="EMBL" id="JACHIA010000011">
    <property type="protein sequence ID" value="MBB6071903.1"/>
    <property type="molecule type" value="Genomic_DNA"/>
</dbReference>
<evidence type="ECO:0000313" key="2">
    <source>
        <dbReference type="EMBL" id="MBB6071903.1"/>
    </source>
</evidence>
<dbReference type="AlphaFoldDB" id="A0A841H1N4"/>
<feature type="domain" description="IrrE N-terminal-like" evidence="1">
    <location>
        <begin position="81"/>
        <end position="187"/>
    </location>
</feature>